<protein>
    <submittedName>
        <fullName evidence="2">Methyltransferase</fullName>
    </submittedName>
</protein>
<gene>
    <name evidence="2" type="ORF">D3Y57_14025</name>
</gene>
<dbReference type="Pfam" id="PF01135">
    <property type="entry name" value="PCMT"/>
    <property type="match status" value="1"/>
</dbReference>
<feature type="signal peptide" evidence="1">
    <location>
        <begin position="1"/>
        <end position="20"/>
    </location>
</feature>
<feature type="chain" id="PRO_5019726869" evidence="1">
    <location>
        <begin position="21"/>
        <end position="247"/>
    </location>
</feature>
<dbReference type="OrthoDB" id="9342567at2"/>
<dbReference type="EMBL" id="CP032829">
    <property type="protein sequence ID" value="AYJ88007.1"/>
    <property type="molecule type" value="Genomic_DNA"/>
</dbReference>
<dbReference type="InterPro" id="IPR029063">
    <property type="entry name" value="SAM-dependent_MTases_sf"/>
</dbReference>
<accession>A0A494TEQ2</accession>
<keyword evidence="2" id="KW-0808">Transferase</keyword>
<evidence type="ECO:0000313" key="3">
    <source>
        <dbReference type="Proteomes" id="UP000276254"/>
    </source>
</evidence>
<keyword evidence="2" id="KW-0489">Methyltransferase</keyword>
<dbReference type="PIRSF" id="PIRSF031679">
    <property type="entry name" value="Mtase_Alr7345_prd"/>
    <property type="match status" value="1"/>
</dbReference>
<sequence length="247" mass="27012">MFLSLLLATATTAVTTTAMAAPRDYAAAVAFKGRPAEAMAMDAGRKPAEILDFMQLKPGMKAIDVLTGTGYYAEIMAQVVGAGGSVVAFEPQAMIDAKAKTDLDALAAREPNFRLTTSLPAALTPNTYDFAMIHLNYHDFYWESEKYHFPRIDPNMVLASLFRAMKPGGIVSIVDHVGPAGDTRAIVEKLHRIDPETVKADFKRAGFILEAQSDLLKTPSDDHTKIVFDPAVRGKTDRFAFRFRKPA</sequence>
<dbReference type="GO" id="GO:0008168">
    <property type="term" value="F:methyltransferase activity"/>
    <property type="evidence" value="ECO:0007669"/>
    <property type="project" value="UniProtKB-KW"/>
</dbReference>
<dbReference type="Gene3D" id="3.40.50.150">
    <property type="entry name" value="Vaccinia Virus protein VP39"/>
    <property type="match status" value="1"/>
</dbReference>
<evidence type="ECO:0000256" key="1">
    <source>
        <dbReference type="SAM" id="SignalP"/>
    </source>
</evidence>
<evidence type="ECO:0000313" key="2">
    <source>
        <dbReference type="EMBL" id="AYJ88007.1"/>
    </source>
</evidence>
<dbReference type="Proteomes" id="UP000276254">
    <property type="component" value="Chromosome"/>
</dbReference>
<dbReference type="SUPFAM" id="SSF53335">
    <property type="entry name" value="S-adenosyl-L-methionine-dependent methyltransferases"/>
    <property type="match status" value="1"/>
</dbReference>
<dbReference type="AlphaFoldDB" id="A0A494TEQ2"/>
<organism evidence="2 3">
    <name type="scientific">Sphingomonas paeninsulae</name>
    <dbReference type="NCBI Taxonomy" id="2319844"/>
    <lineage>
        <taxon>Bacteria</taxon>
        <taxon>Pseudomonadati</taxon>
        <taxon>Pseudomonadota</taxon>
        <taxon>Alphaproteobacteria</taxon>
        <taxon>Sphingomonadales</taxon>
        <taxon>Sphingomonadaceae</taxon>
        <taxon>Sphingomonas</taxon>
    </lineage>
</organism>
<reference evidence="2 3" key="1">
    <citation type="submission" date="2018-09" db="EMBL/GenBank/DDBJ databases">
        <title>Sphingomonas peninsula sp. nov., isolated from fildes peninsula, Antarctic soil.</title>
        <authorList>
            <person name="Yingchao G."/>
        </authorList>
    </citation>
    <scope>NUCLEOTIDE SEQUENCE [LARGE SCALE GENOMIC DNA]</scope>
    <source>
        <strain evidence="2 3">YZ-8</strain>
    </source>
</reference>
<dbReference type="KEGG" id="spha:D3Y57_14025"/>
<dbReference type="GO" id="GO:0032259">
    <property type="term" value="P:methylation"/>
    <property type="evidence" value="ECO:0007669"/>
    <property type="project" value="UniProtKB-KW"/>
</dbReference>
<dbReference type="InterPro" id="IPR016980">
    <property type="entry name" value="S-AdoMet-dep_MeTrfase_Alr7345"/>
</dbReference>
<proteinExistence type="predicted"/>
<keyword evidence="1" id="KW-0732">Signal</keyword>
<name>A0A494TEQ2_SPHPE</name>
<keyword evidence="3" id="KW-1185">Reference proteome</keyword>